<dbReference type="AlphaFoldDB" id="A0A7J7MJ27"/>
<feature type="compositionally biased region" description="Polar residues" evidence="1">
    <location>
        <begin position="400"/>
        <end position="411"/>
    </location>
</feature>
<organism evidence="2 3">
    <name type="scientific">Kingdonia uniflora</name>
    <dbReference type="NCBI Taxonomy" id="39325"/>
    <lineage>
        <taxon>Eukaryota</taxon>
        <taxon>Viridiplantae</taxon>
        <taxon>Streptophyta</taxon>
        <taxon>Embryophyta</taxon>
        <taxon>Tracheophyta</taxon>
        <taxon>Spermatophyta</taxon>
        <taxon>Magnoliopsida</taxon>
        <taxon>Ranunculales</taxon>
        <taxon>Circaeasteraceae</taxon>
        <taxon>Kingdonia</taxon>
    </lineage>
</organism>
<dbReference type="InterPro" id="IPR039128">
    <property type="entry name" value="TRIP4-like"/>
</dbReference>
<feature type="region of interest" description="Disordered" evidence="1">
    <location>
        <begin position="319"/>
        <end position="411"/>
    </location>
</feature>
<feature type="compositionally biased region" description="Basic and acidic residues" evidence="1">
    <location>
        <begin position="184"/>
        <end position="219"/>
    </location>
</feature>
<feature type="region of interest" description="Disordered" evidence="1">
    <location>
        <begin position="162"/>
        <end position="288"/>
    </location>
</feature>
<protein>
    <submittedName>
        <fullName evidence="2">Uncharacterized protein</fullName>
    </submittedName>
</protein>
<feature type="compositionally biased region" description="Basic and acidic residues" evidence="1">
    <location>
        <begin position="273"/>
        <end position="287"/>
    </location>
</feature>
<dbReference type="OrthoDB" id="338816at2759"/>
<evidence type="ECO:0000313" key="3">
    <source>
        <dbReference type="Proteomes" id="UP000541444"/>
    </source>
</evidence>
<reference evidence="2 3" key="1">
    <citation type="journal article" date="2020" name="IScience">
        <title>Genome Sequencing of the Endangered Kingdonia uniflora (Circaeasteraceae, Ranunculales) Reveals Potential Mechanisms of Evolutionary Specialization.</title>
        <authorList>
            <person name="Sun Y."/>
            <person name="Deng T."/>
            <person name="Zhang A."/>
            <person name="Moore M.J."/>
            <person name="Landis J.B."/>
            <person name="Lin N."/>
            <person name="Zhang H."/>
            <person name="Zhang X."/>
            <person name="Huang J."/>
            <person name="Zhang X."/>
            <person name="Sun H."/>
            <person name="Wang H."/>
        </authorList>
    </citation>
    <scope>NUCLEOTIDE SEQUENCE [LARGE SCALE GENOMIC DNA]</scope>
    <source>
        <strain evidence="2">TB1705</strain>
        <tissue evidence="2">Leaf</tissue>
    </source>
</reference>
<feature type="compositionally biased region" description="Polar residues" evidence="1">
    <location>
        <begin position="439"/>
        <end position="450"/>
    </location>
</feature>
<accession>A0A7J7MJ27</accession>
<gene>
    <name evidence="2" type="ORF">GIB67_032412</name>
</gene>
<feature type="compositionally biased region" description="Basic and acidic residues" evidence="1">
    <location>
        <begin position="236"/>
        <end position="249"/>
    </location>
</feature>
<feature type="compositionally biased region" description="Polar residues" evidence="1">
    <location>
        <begin position="162"/>
        <end position="181"/>
    </location>
</feature>
<proteinExistence type="predicted"/>
<sequence>MLSVRSRFSVNDVGFLCLKLLLQGFDSFEKRCVDVVGSVKGEELMSWDKVPEGVRLEGLTEFCWLCEEPKKLLDPIKLRGLQGVYDLEEETFEVAIRGLRPVEGPLPVKFPLPDPGDPFSLKPGSIASHFFGLKVSKEEKSQSLIAAIAGARAAATQFSKDQKYQNNRVQRNNMVDSTITHQAKKIEDRSSHSVTERRPQERGQNYRDQSNRMRYEGHSSTHIQAPPRSSNQQHQVTRDTFDSTMKHQEDNEDDTISHAFLDRTPQKGVPLRNYEDQNSEMRHEGNRYWHKLTPRGLYQPQRNPRDTFDRAHQDRVSLQNYKEQSSQVSNEGYSRQNYTFRGSNRQSRVPRDRVDSAIKRQAKDEVTTSSSSSDTTHQKGVLSQTYKEQSIKMECEGSGSRPNYSLRGSNTPRDTYVSTIMCQAMYDDTISHQKRVWSQNYEVQQSSQMSSERKPRGAIPLYKAPSEVRK</sequence>
<dbReference type="Proteomes" id="UP000541444">
    <property type="component" value="Unassembled WGS sequence"/>
</dbReference>
<feature type="compositionally biased region" description="Polar residues" evidence="1">
    <location>
        <begin position="319"/>
        <end position="347"/>
    </location>
</feature>
<dbReference type="PANTHER" id="PTHR12963">
    <property type="entry name" value="THYROID RECEPTOR INTERACTING PROTEIN RELATED"/>
    <property type="match status" value="1"/>
</dbReference>
<keyword evidence="3" id="KW-1185">Reference proteome</keyword>
<feature type="compositionally biased region" description="Polar residues" evidence="1">
    <location>
        <begin position="220"/>
        <end position="235"/>
    </location>
</feature>
<feature type="region of interest" description="Disordered" evidence="1">
    <location>
        <begin position="439"/>
        <end position="470"/>
    </location>
</feature>
<evidence type="ECO:0000256" key="1">
    <source>
        <dbReference type="SAM" id="MobiDB-lite"/>
    </source>
</evidence>
<dbReference type="EMBL" id="JACGCM010001456">
    <property type="protein sequence ID" value="KAF6154800.1"/>
    <property type="molecule type" value="Genomic_DNA"/>
</dbReference>
<dbReference type="PANTHER" id="PTHR12963:SF0">
    <property type="entry name" value="EXPRESSED PROTEIN"/>
    <property type="match status" value="1"/>
</dbReference>
<name>A0A7J7MJ27_9MAGN</name>
<evidence type="ECO:0000313" key="2">
    <source>
        <dbReference type="EMBL" id="KAF6154800.1"/>
    </source>
</evidence>
<feature type="compositionally biased region" description="Basic and acidic residues" evidence="1">
    <location>
        <begin position="349"/>
        <end position="366"/>
    </location>
</feature>
<comment type="caution">
    <text evidence="2">The sequence shown here is derived from an EMBL/GenBank/DDBJ whole genome shotgun (WGS) entry which is preliminary data.</text>
</comment>